<evidence type="ECO:0000256" key="2">
    <source>
        <dbReference type="SAM" id="Phobius"/>
    </source>
</evidence>
<keyword evidence="2" id="KW-1133">Transmembrane helix</keyword>
<feature type="transmembrane region" description="Helical" evidence="2">
    <location>
        <begin position="91"/>
        <end position="116"/>
    </location>
</feature>
<gene>
    <name evidence="3" type="ORF">KP79_PYT05616</name>
</gene>
<dbReference type="EMBL" id="NEDP02002059">
    <property type="protein sequence ID" value="OWF51805.1"/>
    <property type="molecule type" value="Genomic_DNA"/>
</dbReference>
<protein>
    <submittedName>
        <fullName evidence="3">Uncharacterized protein</fullName>
    </submittedName>
</protein>
<evidence type="ECO:0000313" key="3">
    <source>
        <dbReference type="EMBL" id="OWF51805.1"/>
    </source>
</evidence>
<evidence type="ECO:0000256" key="1">
    <source>
        <dbReference type="SAM" id="MobiDB-lite"/>
    </source>
</evidence>
<keyword evidence="4" id="KW-1185">Reference proteome</keyword>
<dbReference type="OrthoDB" id="6157674at2759"/>
<keyword evidence="2" id="KW-0812">Transmembrane</keyword>
<accession>A0A210QSU3</accession>
<name>A0A210QSU3_MIZYE</name>
<feature type="region of interest" description="Disordered" evidence="1">
    <location>
        <begin position="1"/>
        <end position="25"/>
    </location>
</feature>
<comment type="caution">
    <text evidence="3">The sequence shown here is derived from an EMBL/GenBank/DDBJ whole genome shotgun (WGS) entry which is preliminary data.</text>
</comment>
<evidence type="ECO:0000313" key="4">
    <source>
        <dbReference type="Proteomes" id="UP000242188"/>
    </source>
</evidence>
<feature type="compositionally biased region" description="Basic and acidic residues" evidence="1">
    <location>
        <begin position="146"/>
        <end position="159"/>
    </location>
</feature>
<organism evidence="3 4">
    <name type="scientific">Mizuhopecten yessoensis</name>
    <name type="common">Japanese scallop</name>
    <name type="synonym">Patinopecten yessoensis</name>
    <dbReference type="NCBI Taxonomy" id="6573"/>
    <lineage>
        <taxon>Eukaryota</taxon>
        <taxon>Metazoa</taxon>
        <taxon>Spiralia</taxon>
        <taxon>Lophotrochozoa</taxon>
        <taxon>Mollusca</taxon>
        <taxon>Bivalvia</taxon>
        <taxon>Autobranchia</taxon>
        <taxon>Pteriomorphia</taxon>
        <taxon>Pectinida</taxon>
        <taxon>Pectinoidea</taxon>
        <taxon>Pectinidae</taxon>
        <taxon>Mizuhopecten</taxon>
    </lineage>
</organism>
<reference evidence="3 4" key="1">
    <citation type="journal article" date="2017" name="Nat. Ecol. Evol.">
        <title>Scallop genome provides insights into evolution of bilaterian karyotype and development.</title>
        <authorList>
            <person name="Wang S."/>
            <person name="Zhang J."/>
            <person name="Jiao W."/>
            <person name="Li J."/>
            <person name="Xun X."/>
            <person name="Sun Y."/>
            <person name="Guo X."/>
            <person name="Huan P."/>
            <person name="Dong B."/>
            <person name="Zhang L."/>
            <person name="Hu X."/>
            <person name="Sun X."/>
            <person name="Wang J."/>
            <person name="Zhao C."/>
            <person name="Wang Y."/>
            <person name="Wang D."/>
            <person name="Huang X."/>
            <person name="Wang R."/>
            <person name="Lv J."/>
            <person name="Li Y."/>
            <person name="Zhang Z."/>
            <person name="Liu B."/>
            <person name="Lu W."/>
            <person name="Hui Y."/>
            <person name="Liang J."/>
            <person name="Zhou Z."/>
            <person name="Hou R."/>
            <person name="Li X."/>
            <person name="Liu Y."/>
            <person name="Li H."/>
            <person name="Ning X."/>
            <person name="Lin Y."/>
            <person name="Zhao L."/>
            <person name="Xing Q."/>
            <person name="Dou J."/>
            <person name="Li Y."/>
            <person name="Mao J."/>
            <person name="Guo H."/>
            <person name="Dou H."/>
            <person name="Li T."/>
            <person name="Mu C."/>
            <person name="Jiang W."/>
            <person name="Fu Q."/>
            <person name="Fu X."/>
            <person name="Miao Y."/>
            <person name="Liu J."/>
            <person name="Yu Q."/>
            <person name="Li R."/>
            <person name="Liao H."/>
            <person name="Li X."/>
            <person name="Kong Y."/>
            <person name="Jiang Z."/>
            <person name="Chourrout D."/>
            <person name="Li R."/>
            <person name="Bao Z."/>
        </authorList>
    </citation>
    <scope>NUCLEOTIDE SEQUENCE [LARGE SCALE GENOMIC DNA]</scope>
    <source>
        <strain evidence="3 4">PY_sf001</strain>
    </source>
</reference>
<dbReference type="Proteomes" id="UP000242188">
    <property type="component" value="Unassembled WGS sequence"/>
</dbReference>
<keyword evidence="2" id="KW-0472">Membrane</keyword>
<feature type="region of interest" description="Disordered" evidence="1">
    <location>
        <begin position="136"/>
        <end position="159"/>
    </location>
</feature>
<dbReference type="AlphaFoldDB" id="A0A210QSU3"/>
<sequence length="159" mass="17181">MTSTTSMTSMTSTTSTVTTPGLTTTTAITTPASTTALECCACTPVRPTISVQQAEERAEQLARELQVDVSTLSSTIRKKTSAKDERPSAKMVGSIGIIMLSLTLGLVVVLDADYIYKVVKMIQKWRRIQRKLKLAKEKSASASVEPEGHGKIENDTNQT</sequence>
<proteinExistence type="predicted"/>